<dbReference type="RefSeq" id="WP_219686780.1">
    <property type="nucleotide sequence ID" value="NZ_WMBF01000006.1"/>
</dbReference>
<dbReference type="EMBL" id="WMBF01000006">
    <property type="protein sequence ID" value="MBW5420278.1"/>
    <property type="molecule type" value="Genomic_DNA"/>
</dbReference>
<dbReference type="Proteomes" id="UP001197114">
    <property type="component" value="Unassembled WGS sequence"/>
</dbReference>
<protein>
    <submittedName>
        <fullName evidence="2">Uncharacterized protein</fullName>
    </submittedName>
</protein>
<reference evidence="2 3" key="1">
    <citation type="submission" date="2019-11" db="EMBL/GenBank/DDBJ databases">
        <authorList>
            <person name="Ay H."/>
        </authorList>
    </citation>
    <scope>NUCLEOTIDE SEQUENCE [LARGE SCALE GENOMIC DNA]</scope>
    <source>
        <strain evidence="2 3">BG9H</strain>
    </source>
</reference>
<proteinExistence type="predicted"/>
<name>A0ABS6YFW2_9ACTN</name>
<evidence type="ECO:0000256" key="1">
    <source>
        <dbReference type="SAM" id="MobiDB-lite"/>
    </source>
</evidence>
<sequence length="109" mass="11462">MSQITFSLSRYDGPAVIGGIRFAQASLREQADQEGDGVIKSWEGTASVARSEASEVTPEWLERPGPVKVGLPEGGTGTAHITGAALIDDRLWELDLVGAGPSPMANAQR</sequence>
<keyword evidence="3" id="KW-1185">Reference proteome</keyword>
<evidence type="ECO:0000313" key="3">
    <source>
        <dbReference type="Proteomes" id="UP001197114"/>
    </source>
</evidence>
<accession>A0ABS6YFW2</accession>
<evidence type="ECO:0000313" key="2">
    <source>
        <dbReference type="EMBL" id="MBW5420278.1"/>
    </source>
</evidence>
<gene>
    <name evidence="2" type="ORF">GKQ77_01665</name>
</gene>
<feature type="region of interest" description="Disordered" evidence="1">
    <location>
        <begin position="49"/>
        <end position="75"/>
    </location>
</feature>
<organism evidence="2 3">
    <name type="scientific">Streptomyces anatolicus</name>
    <dbReference type="NCBI Taxonomy" id="2675858"/>
    <lineage>
        <taxon>Bacteria</taxon>
        <taxon>Bacillati</taxon>
        <taxon>Actinomycetota</taxon>
        <taxon>Actinomycetes</taxon>
        <taxon>Kitasatosporales</taxon>
        <taxon>Streptomycetaceae</taxon>
        <taxon>Streptomyces</taxon>
    </lineage>
</organism>
<comment type="caution">
    <text evidence="2">The sequence shown here is derived from an EMBL/GenBank/DDBJ whole genome shotgun (WGS) entry which is preliminary data.</text>
</comment>